<evidence type="ECO:0000313" key="1">
    <source>
        <dbReference type="EMBL" id="VAY89430.1"/>
    </source>
</evidence>
<dbReference type="PANTHER" id="PTHR39206">
    <property type="entry name" value="SLL8004 PROTEIN"/>
    <property type="match status" value="1"/>
</dbReference>
<proteinExistence type="predicted"/>
<sequence>MPQLWIVAGPNGAGKTTVADRWLAPRIPVISPDTIAMLHGNSPIQAGKAAILEQERLLAIGASFGLDTTFSGNRELTLMKRAVGCGYKVNFIFVCVESLALCQARILERIDSGGHAVPAEDVSRRYSRSLRNLASAFDLAERVFILDNTEEKRRLLLSVEHGRVKHFSSNLPQWAKDAIPDRFIHSERNELI</sequence>
<reference evidence="1" key="1">
    <citation type="submission" date="2018-10" db="EMBL/GenBank/DDBJ databases">
        <authorList>
            <person name="Plewniak F."/>
        </authorList>
    </citation>
    <scope>NUCLEOTIDE SEQUENCE</scope>
</reference>
<dbReference type="SUPFAM" id="SSF52540">
    <property type="entry name" value="P-loop containing nucleoside triphosphate hydrolases"/>
    <property type="match status" value="1"/>
</dbReference>
<evidence type="ECO:0008006" key="2">
    <source>
        <dbReference type="Google" id="ProtNLM"/>
    </source>
</evidence>
<organism evidence="1">
    <name type="scientific">mine drainage metagenome</name>
    <dbReference type="NCBI Taxonomy" id="410659"/>
    <lineage>
        <taxon>unclassified sequences</taxon>
        <taxon>metagenomes</taxon>
        <taxon>ecological metagenomes</taxon>
    </lineage>
</organism>
<dbReference type="Gene3D" id="3.40.50.300">
    <property type="entry name" value="P-loop containing nucleotide triphosphate hydrolases"/>
    <property type="match status" value="1"/>
</dbReference>
<name>A0A3P3ZRH9_9ZZZZ</name>
<dbReference type="PANTHER" id="PTHR39206:SF1">
    <property type="entry name" value="SLL8004 PROTEIN"/>
    <property type="match status" value="1"/>
</dbReference>
<dbReference type="EMBL" id="UOYP01000632">
    <property type="protein sequence ID" value="VAY89430.1"/>
    <property type="molecule type" value="Genomic_DNA"/>
</dbReference>
<dbReference type="AlphaFoldDB" id="A0A3P3ZRH9"/>
<dbReference type="InterPro" id="IPR027417">
    <property type="entry name" value="P-loop_NTPase"/>
</dbReference>
<dbReference type="Pfam" id="PF13671">
    <property type="entry name" value="AAA_33"/>
    <property type="match status" value="1"/>
</dbReference>
<gene>
    <name evidence="1" type="ORF">CARN8_6680002</name>
</gene>
<protein>
    <recommendedName>
        <fullName evidence="2">UDP-N-acetylglucosamine kinase</fullName>
    </recommendedName>
</protein>
<accession>A0A3P3ZRH9</accession>